<dbReference type="EMBL" id="JAZDQT010000003">
    <property type="protein sequence ID" value="MEE1947041.1"/>
    <property type="molecule type" value="Genomic_DNA"/>
</dbReference>
<reference evidence="1 2" key="1">
    <citation type="submission" date="2024-01" db="EMBL/GenBank/DDBJ databases">
        <title>Pedobacter sp. nov., isolated from fresh soil.</title>
        <authorList>
            <person name="Le N.T.T."/>
        </authorList>
    </citation>
    <scope>NUCLEOTIDE SEQUENCE [LARGE SCALE GENOMIC DNA]</scope>
    <source>
        <strain evidence="1 2">KR3-3</strain>
    </source>
</reference>
<dbReference type="RefSeq" id="WP_330109327.1">
    <property type="nucleotide sequence ID" value="NZ_JAZDQT010000003.1"/>
</dbReference>
<comment type="caution">
    <text evidence="1">The sequence shown here is derived from an EMBL/GenBank/DDBJ whole genome shotgun (WGS) entry which is preliminary data.</text>
</comment>
<evidence type="ECO:0000313" key="1">
    <source>
        <dbReference type="EMBL" id="MEE1947041.1"/>
    </source>
</evidence>
<keyword evidence="2" id="KW-1185">Reference proteome</keyword>
<evidence type="ECO:0000313" key="2">
    <source>
        <dbReference type="Proteomes" id="UP001336835"/>
    </source>
</evidence>
<gene>
    <name evidence="1" type="ORF">VRU48_18090</name>
</gene>
<dbReference type="Proteomes" id="UP001336835">
    <property type="component" value="Unassembled WGS sequence"/>
</dbReference>
<organism evidence="1 2">
    <name type="scientific">Pedobacter albus</name>
    <dbReference type="NCBI Taxonomy" id="3113905"/>
    <lineage>
        <taxon>Bacteria</taxon>
        <taxon>Pseudomonadati</taxon>
        <taxon>Bacteroidota</taxon>
        <taxon>Sphingobacteriia</taxon>
        <taxon>Sphingobacteriales</taxon>
        <taxon>Sphingobacteriaceae</taxon>
        <taxon>Pedobacter</taxon>
    </lineage>
</organism>
<sequence length="100" mass="11080">MQVLEIVVIGTNEPIMQTIARLIDQKEEWKAKLAYSVAEALNICLQESIKLVLIGAGITEEEIDRLKLELAEKRPQLPIMKHYGGGSGLLFAEIYQGLGS</sequence>
<accession>A0ABU7IC59</accession>
<protein>
    <submittedName>
        <fullName evidence="1">Uncharacterized protein</fullName>
    </submittedName>
</protein>
<name>A0ABU7IC59_9SPHI</name>
<proteinExistence type="predicted"/>